<accession>A0A8X7TTW0</accession>
<dbReference type="Proteomes" id="UP000886595">
    <property type="component" value="Unassembled WGS sequence"/>
</dbReference>
<evidence type="ECO:0000313" key="2">
    <source>
        <dbReference type="Proteomes" id="UP000886595"/>
    </source>
</evidence>
<proteinExistence type="predicted"/>
<comment type="caution">
    <text evidence="1">The sequence shown here is derived from an EMBL/GenBank/DDBJ whole genome shotgun (WGS) entry which is preliminary data.</text>
</comment>
<keyword evidence="2" id="KW-1185">Reference proteome</keyword>
<dbReference type="EMBL" id="JAAMPC010000016">
    <property type="protein sequence ID" value="KAG2251976.1"/>
    <property type="molecule type" value="Genomic_DNA"/>
</dbReference>
<dbReference type="AlphaFoldDB" id="A0A8X7TTW0"/>
<evidence type="ECO:0000313" key="1">
    <source>
        <dbReference type="EMBL" id="KAG2251976.1"/>
    </source>
</evidence>
<reference evidence="1 2" key="1">
    <citation type="submission" date="2020-02" db="EMBL/GenBank/DDBJ databases">
        <authorList>
            <person name="Ma Q."/>
            <person name="Huang Y."/>
            <person name="Song X."/>
            <person name="Pei D."/>
        </authorList>
    </citation>
    <scope>NUCLEOTIDE SEQUENCE [LARGE SCALE GENOMIC DNA]</scope>
    <source>
        <strain evidence="1">Sxm20200214</strain>
        <tissue evidence="1">Leaf</tissue>
    </source>
</reference>
<gene>
    <name evidence="1" type="ORF">Bca52824_082112</name>
</gene>
<protein>
    <submittedName>
        <fullName evidence="1">Uncharacterized protein</fullName>
    </submittedName>
</protein>
<sequence>MCLSENLDGHIPSNFNSRRTKPLENFRESAFAAVFDVVREQFRASGSSHDFGSAYIPFGSLTAPHAAAQQDPGSCRFIYWFNNQVEHLRFSKPTHGEAIALGSPSRKMALAGASTDDVLHAPFWISKWSVIPPTNESCGFVGSALLTLPLTLCSTGSGVMRFIYWFNNQVESISCFSNPTHGEAIALGSPSRKMALAEHQPMMYSMLCFGYPKWSVIPTDERVVVSSVQRSERGLNLVIRRNEKVSLFMEEAEVDVLQRID</sequence>
<organism evidence="1 2">
    <name type="scientific">Brassica carinata</name>
    <name type="common">Ethiopian mustard</name>
    <name type="synonym">Abyssinian cabbage</name>
    <dbReference type="NCBI Taxonomy" id="52824"/>
    <lineage>
        <taxon>Eukaryota</taxon>
        <taxon>Viridiplantae</taxon>
        <taxon>Streptophyta</taxon>
        <taxon>Embryophyta</taxon>
        <taxon>Tracheophyta</taxon>
        <taxon>Spermatophyta</taxon>
        <taxon>Magnoliopsida</taxon>
        <taxon>eudicotyledons</taxon>
        <taxon>Gunneridae</taxon>
        <taxon>Pentapetalae</taxon>
        <taxon>rosids</taxon>
        <taxon>malvids</taxon>
        <taxon>Brassicales</taxon>
        <taxon>Brassicaceae</taxon>
        <taxon>Brassiceae</taxon>
        <taxon>Brassica</taxon>
    </lineage>
</organism>
<name>A0A8X7TTW0_BRACI</name>